<evidence type="ECO:0000256" key="2">
    <source>
        <dbReference type="ARBA" id="ARBA00023043"/>
    </source>
</evidence>
<dbReference type="InterPro" id="IPR002110">
    <property type="entry name" value="Ankyrin_rpt"/>
</dbReference>
<dbReference type="Pfam" id="PF13637">
    <property type="entry name" value="Ank_4"/>
    <property type="match status" value="1"/>
</dbReference>
<protein>
    <submittedName>
        <fullName evidence="3">Repeat protein</fullName>
    </submittedName>
</protein>
<sequence>MEHVNDDFHLKMKHLDILFKYIKNNNQEEFIKYIDSLKHGEVDVNTKDENGNYLIFFAIIMNNEEILKTLIEYGSRLDIFDPEGYGVLYYPIKFGYHEILDILLNSDKKAFGVSLVNLKDLKGAIPLSYSIKYKNIHAIRQLLDKGADANYKSVDNMNALHLAVLKKDVEMVKLIINHIKNINSRTLQGSTALHFACSFQLYDIVELLLNNGADQNIIELEYDFQPIFYSVIQNNVEITKLLIDYDANPNYQDYLGNTIIHYCVIDNHIEILDYIINKYNTECRDTNIFIEDINNKETENDYKIDPNIVNIDGLSIVHLMLYNYNENYDPYIRKIIRFANLNYQDNLGNTPLHILVEKNIWRKFSDNFNYKKMNIYIKNNNGFTIFDLIPQKERDIFLDLITTSYYNYLKKYNNGWLLKWQNECSSIELKELDEKKCLQLIRNEIINEKISLPVKKNKTNITIIEDEIVEFSTFVGSLLDVFVGFKYLTKKYPNTTSLFHSQQDFSIELKRYYQTMGIQENVYQHLIHFEIKWIYQRFFAPPDFEEIFLNILRSKKYKYIIIPISITLSNGNHSNGLIYNIEEFTMERFEPHGANYPYKFNYNPDLLDEIIYQKISNILTTMYGKNTKLKYYKPNNYLPKIGFQTLENTEISVNKNIGDPNGFCTLWTIWYFDYRIRYGNKNAYRLANNLIKEIKINNYSFRTIIRNYSKNITDLRDAYLSQINKTINDYLNNKFTISETRKLLNIILNDNAVYDNYNI</sequence>
<accession>M1PX08</accession>
<dbReference type="Gene3D" id="1.25.40.20">
    <property type="entry name" value="Ankyrin repeat-containing domain"/>
    <property type="match status" value="3"/>
</dbReference>
<evidence type="ECO:0000313" key="4">
    <source>
        <dbReference type="Proteomes" id="UP000241071"/>
    </source>
</evidence>
<reference evidence="3 4" key="1">
    <citation type="submission" date="2012-10" db="EMBL/GenBank/DDBJ databases">
        <title>Complete genome sequence of Moumouvirus goulette.</title>
        <authorList>
            <person name="Fournous G."/>
            <person name="Bougalmi M."/>
            <person name="Colson P."/>
        </authorList>
    </citation>
    <scope>NUCLEOTIDE SEQUENCE [LARGE SCALE GENOMIC DNA]</scope>
</reference>
<organism evidence="3 4">
    <name type="scientific">Moumouvirus goulette</name>
    <dbReference type="NCBI Taxonomy" id="1247379"/>
    <lineage>
        <taxon>Viruses</taxon>
        <taxon>Varidnaviria</taxon>
        <taxon>Bamfordvirae</taxon>
        <taxon>Nucleocytoviricota</taxon>
        <taxon>Megaviricetes</taxon>
        <taxon>Imitervirales</taxon>
        <taxon>Mimiviridae</taxon>
        <taxon>Megamimivirinae</taxon>
        <taxon>Moumouvirus</taxon>
        <taxon>Moumouvirus goulettemassiliense</taxon>
    </lineage>
</organism>
<dbReference type="PROSITE" id="PS50088">
    <property type="entry name" value="ANK_REPEAT"/>
    <property type="match status" value="4"/>
</dbReference>
<dbReference type="EMBL" id="KC008572">
    <property type="protein sequence ID" value="AGF85292.1"/>
    <property type="molecule type" value="Genomic_DNA"/>
</dbReference>
<dbReference type="SUPFAM" id="SSF48403">
    <property type="entry name" value="Ankyrin repeat"/>
    <property type="match status" value="2"/>
</dbReference>
<evidence type="ECO:0000256" key="1">
    <source>
        <dbReference type="ARBA" id="ARBA00022737"/>
    </source>
</evidence>
<dbReference type="Pfam" id="PF12796">
    <property type="entry name" value="Ank_2"/>
    <property type="match status" value="2"/>
</dbReference>
<dbReference type="Proteomes" id="UP000241071">
    <property type="component" value="Segment"/>
</dbReference>
<keyword evidence="2" id="KW-0040">ANK repeat</keyword>
<dbReference type="PANTHER" id="PTHR24178">
    <property type="entry name" value="MOLTING PROTEIN MLT-4"/>
    <property type="match status" value="1"/>
</dbReference>
<dbReference type="PROSITE" id="PS50297">
    <property type="entry name" value="ANK_REP_REGION"/>
    <property type="match status" value="2"/>
</dbReference>
<keyword evidence="4" id="KW-1185">Reference proteome</keyword>
<dbReference type="SMART" id="SM00248">
    <property type="entry name" value="ANK"/>
    <property type="match status" value="7"/>
</dbReference>
<name>M1PX08_9VIRU</name>
<dbReference type="InterPro" id="IPR036770">
    <property type="entry name" value="Ankyrin_rpt-contain_sf"/>
</dbReference>
<keyword evidence="1" id="KW-0677">Repeat</keyword>
<evidence type="ECO:0000313" key="3">
    <source>
        <dbReference type="EMBL" id="AGF85292.1"/>
    </source>
</evidence>
<gene>
    <name evidence="3" type="ORF">glt_00483</name>
</gene>
<proteinExistence type="predicted"/>